<proteinExistence type="predicted"/>
<evidence type="ECO:0008006" key="3">
    <source>
        <dbReference type="Google" id="ProtNLM"/>
    </source>
</evidence>
<organism evidence="1 2">
    <name type="scientific">Spirosoma montaniterrae</name>
    <dbReference type="NCBI Taxonomy" id="1178516"/>
    <lineage>
        <taxon>Bacteria</taxon>
        <taxon>Pseudomonadati</taxon>
        <taxon>Bacteroidota</taxon>
        <taxon>Cytophagia</taxon>
        <taxon>Cytophagales</taxon>
        <taxon>Cytophagaceae</taxon>
        <taxon>Spirosoma</taxon>
    </lineage>
</organism>
<dbReference type="OrthoDB" id="959840at2"/>
<dbReference type="EMBL" id="CP014263">
    <property type="protein sequence ID" value="AQG81621.1"/>
    <property type="molecule type" value="Genomic_DNA"/>
</dbReference>
<evidence type="ECO:0000313" key="2">
    <source>
        <dbReference type="Proteomes" id="UP000187941"/>
    </source>
</evidence>
<accession>A0A1P9X1X9</accession>
<dbReference type="AlphaFoldDB" id="A0A1P9X1X9"/>
<evidence type="ECO:0000313" key="1">
    <source>
        <dbReference type="EMBL" id="AQG81621.1"/>
    </source>
</evidence>
<keyword evidence="2" id="KW-1185">Reference proteome</keyword>
<sequence length="317" mass="35453">MRNNYIFYLLTAVGLAALPGCHQEPDLPASIIPASCQLGLVELVEQDYQVRTNNQYDAFGQLKKVDYQFVMPSLNYTAQTVHTYSSDRYLTNSVETVTYVGRQPQSGDVVSTRTTYQYDGTPKQISRVEYAYTTAGGRTYSDTDEYLYTNGRLTTYQTKNSGGEVIRKYTFGTDGKLQAYSDGSVWTNTVTNGKITKREKPGDGSVITCAFDSKGQRLQLEETYPATKRRIVTQYTYDDRLNPALAQLKRRGFPDLDLGGSTQVNNQTAIRTQTYQNDALISDVTQTMRHTYNAAGYSLGSASSTGARIRNYYTNCP</sequence>
<dbReference type="KEGG" id="smon:AWR27_21300"/>
<dbReference type="Proteomes" id="UP000187941">
    <property type="component" value="Chromosome"/>
</dbReference>
<dbReference type="RefSeq" id="WP_077133088.1">
    <property type="nucleotide sequence ID" value="NZ_CP014263.1"/>
</dbReference>
<name>A0A1P9X1X9_9BACT</name>
<dbReference type="STRING" id="1178516.AWR27_21300"/>
<protein>
    <recommendedName>
        <fullName evidence="3">DUF4595 domain-containing protein</fullName>
    </recommendedName>
</protein>
<reference evidence="1 2" key="1">
    <citation type="submission" date="2016-01" db="EMBL/GenBank/DDBJ databases">
        <authorList>
            <person name="Oliw E.H."/>
        </authorList>
    </citation>
    <scope>NUCLEOTIDE SEQUENCE [LARGE SCALE GENOMIC DNA]</scope>
    <source>
        <strain evidence="1 2">DY10</strain>
    </source>
</reference>
<gene>
    <name evidence="1" type="ORF">AWR27_21300</name>
</gene>